<evidence type="ECO:0000313" key="4">
    <source>
        <dbReference type="Proteomes" id="UP000001868"/>
    </source>
</evidence>
<sequence precursor="true">MMSPRRRTPRHAGKRALMAGAALALLWSAAAHAQAPESAAPAQAQPGPDGLLPDEMYIEADEVIREDETGRTTAQGNLEIRYNDRTLRADRLVYEEDTGVIRAFGNIVIVNADGSTEYADEAVLDDDMRAGVVLGFAARLSENVKIAAASAARRNDNIQELNRAIYTPCEICAADGTPKKPTWSIAADKVVQDKKRRIVYYRHARFRLFGASVLYLPLFWHADPQAGRSSGFLTPKASFSDRRGFSYEQPYYQVISPSADMIISPQINTKIAPFLNGQVRKRFYSGDVDVRFGYTHARDFDGQGNEIVGTRTDRSYILGRGSFEIDEKWRWGFTAERTSDDLIFDKYEVGRVYVSRGPYVADDRRLISQVYAIRQDERSYFSAAAMTIQGLRPEFAPGDQVARGENDRVFPVIGPLVEGHYELPGMVAGGRLRVHTSAVVLSREQSQFFPEQRLPGIDSARLTGEVDWRRTFTSAAGVRLSPFVNLRADAYRIQDILTGVGSATRKDELGRGLATVGLDLTYPFFKRSGDATIVVEPVVQLAASPDAKQVVIGEDPVTGEPIYLNEDSVAFEFDETTLFRPNKFPGYDLYEDGVRLNVAGRASVLWDDGRRANLLVGRAFRTEENRVFSERSGLRSESSDWIVAADAQPVRGLSMFARARLDSDDFDIHRLEAGANVYNRYGNGFVRYLTDDFDITGRKRENLDLGGEVYVGKNWGVSFYGNRDLNEDAWVIRDLGVFYRDDCIRVDVVYRREDTIIGRLLPSESVSVRLTLATLGGTSDGR</sequence>
<dbReference type="Proteomes" id="UP000001868">
    <property type="component" value="Chromosome"/>
</dbReference>
<comment type="subcellular location">
    <subcellularLocation>
        <location evidence="1">Cell outer membrane</location>
    </subcellularLocation>
</comment>
<dbReference type="Gene3D" id="2.60.450.10">
    <property type="entry name" value="Lipopolysaccharide (LPS) transport protein A like domain"/>
    <property type="match status" value="1"/>
</dbReference>
<organism evidence="3 4">
    <name type="scientific">Phenylobacterium zucineum (strain HLK1)</name>
    <dbReference type="NCBI Taxonomy" id="450851"/>
    <lineage>
        <taxon>Bacteria</taxon>
        <taxon>Pseudomonadati</taxon>
        <taxon>Pseudomonadota</taxon>
        <taxon>Alphaproteobacteria</taxon>
        <taxon>Caulobacterales</taxon>
        <taxon>Caulobacteraceae</taxon>
        <taxon>Phenylobacterium</taxon>
    </lineage>
</organism>
<keyword evidence="1" id="KW-0998">Cell outer membrane</keyword>
<dbReference type="InterPro" id="IPR050218">
    <property type="entry name" value="LptD"/>
</dbReference>
<comment type="subunit">
    <text evidence="1">Component of the lipopolysaccharide transport and assembly complex.</text>
</comment>
<dbReference type="GO" id="GO:0043165">
    <property type="term" value="P:Gram-negative-bacterium-type cell outer membrane assembly"/>
    <property type="evidence" value="ECO:0007669"/>
    <property type="project" value="UniProtKB-UniRule"/>
</dbReference>
<evidence type="ECO:0000313" key="3">
    <source>
        <dbReference type="EMBL" id="ACG78118.1"/>
    </source>
</evidence>
<keyword evidence="1" id="KW-0732">Signal</keyword>
<protein>
    <recommendedName>
        <fullName evidence="1">LPS-assembly protein LptD</fullName>
    </recommendedName>
</protein>
<accession>B4RBS1</accession>
<dbReference type="STRING" id="450851.PHZ_c1707"/>
<keyword evidence="1" id="KW-0472">Membrane</keyword>
<proteinExistence type="inferred from homology"/>
<gene>
    <name evidence="1" type="primary">lptD</name>
    <name evidence="3" type="ordered locus">PHZ_c1707</name>
</gene>
<feature type="chain" id="PRO_5009007711" description="LPS-assembly protein LptD" evidence="1">
    <location>
        <begin position="34"/>
        <end position="782"/>
    </location>
</feature>
<dbReference type="GO" id="GO:0015920">
    <property type="term" value="P:lipopolysaccharide transport"/>
    <property type="evidence" value="ECO:0007669"/>
    <property type="project" value="InterPro"/>
</dbReference>
<evidence type="ECO:0000259" key="2">
    <source>
        <dbReference type="Pfam" id="PF04453"/>
    </source>
</evidence>
<comment type="similarity">
    <text evidence="1">Belongs to the LptD family.</text>
</comment>
<keyword evidence="4" id="KW-1185">Reference proteome</keyword>
<dbReference type="Pfam" id="PF04453">
    <property type="entry name" value="LptD"/>
    <property type="match status" value="1"/>
</dbReference>
<dbReference type="AlphaFoldDB" id="B4RBS1"/>
<dbReference type="GO" id="GO:0009279">
    <property type="term" value="C:cell outer membrane"/>
    <property type="evidence" value="ECO:0007669"/>
    <property type="project" value="UniProtKB-SubCell"/>
</dbReference>
<dbReference type="KEGG" id="pzu:PHZ_c1707"/>
<dbReference type="PANTHER" id="PTHR30189:SF1">
    <property type="entry name" value="LPS-ASSEMBLY PROTEIN LPTD"/>
    <property type="match status" value="1"/>
</dbReference>
<feature type="domain" description="LptD C-terminal" evidence="2">
    <location>
        <begin position="312"/>
        <end position="715"/>
    </location>
</feature>
<comment type="function">
    <text evidence="1">Involved in the assembly of lipopolysaccharide (LPS) at the surface of the outer membrane.</text>
</comment>
<name>B4RBS1_PHEZH</name>
<comment type="caution">
    <text evidence="1">Lacks conserved residue(s) required for the propagation of feature annotation.</text>
</comment>
<dbReference type="HAMAP" id="MF_01411">
    <property type="entry name" value="LPS_assembly_LptD"/>
    <property type="match status" value="1"/>
</dbReference>
<reference evidence="3 4" key="1">
    <citation type="journal article" date="2008" name="BMC Genomics">
        <title>Complete genome of Phenylobacterium zucineum - a novel facultative intracellular bacterium isolated from human erythroleukemia cell line K562.</title>
        <authorList>
            <person name="Luo Y."/>
            <person name="Xu X."/>
            <person name="Ding Z."/>
            <person name="Liu Z."/>
            <person name="Zhang B."/>
            <person name="Yan Z."/>
            <person name="Sun J."/>
            <person name="Hu S."/>
            <person name="Hu X."/>
        </authorList>
    </citation>
    <scope>NUCLEOTIDE SEQUENCE [LARGE SCALE GENOMIC DNA]</scope>
    <source>
        <strain evidence="3 4">HLK1</strain>
    </source>
</reference>
<dbReference type="eggNOG" id="COG1452">
    <property type="taxonomic scope" value="Bacteria"/>
</dbReference>
<dbReference type="PANTHER" id="PTHR30189">
    <property type="entry name" value="LPS-ASSEMBLY PROTEIN"/>
    <property type="match status" value="1"/>
</dbReference>
<dbReference type="EMBL" id="CP000747">
    <property type="protein sequence ID" value="ACG78118.1"/>
    <property type="molecule type" value="Genomic_DNA"/>
</dbReference>
<evidence type="ECO:0000256" key="1">
    <source>
        <dbReference type="HAMAP-Rule" id="MF_01411"/>
    </source>
</evidence>
<dbReference type="HOGENOM" id="CLU_009039_3_0_5"/>
<dbReference type="InterPro" id="IPR007543">
    <property type="entry name" value="LptD_C"/>
</dbReference>
<dbReference type="InterPro" id="IPR020889">
    <property type="entry name" value="LipoPS_assembly_LptD"/>
</dbReference>
<feature type="signal peptide" evidence="1">
    <location>
        <begin position="1"/>
        <end position="33"/>
    </location>
</feature>
<dbReference type="GO" id="GO:1990351">
    <property type="term" value="C:transporter complex"/>
    <property type="evidence" value="ECO:0007669"/>
    <property type="project" value="TreeGrafter"/>
</dbReference>